<protein>
    <recommendedName>
        <fullName evidence="3">CarboxypepD_reg-like domain-containing protein</fullName>
    </recommendedName>
</protein>
<keyword evidence="2" id="KW-1185">Reference proteome</keyword>
<name>A0ABU9N554_9FLAO</name>
<dbReference type="EMBL" id="JBCGDO010000009">
    <property type="protein sequence ID" value="MEM0542653.1"/>
    <property type="molecule type" value="Genomic_DNA"/>
</dbReference>
<dbReference type="Proteomes" id="UP001460072">
    <property type="component" value="Unassembled WGS sequence"/>
</dbReference>
<reference evidence="1 2" key="1">
    <citation type="submission" date="2024-03" db="EMBL/GenBank/DDBJ databases">
        <title>Two novel species of the genus Flavobacterium exhibiting potentially degradation of complex polysaccharides.</title>
        <authorList>
            <person name="Lian X."/>
        </authorList>
    </citation>
    <scope>NUCLEOTIDE SEQUENCE [LARGE SCALE GENOMIC DNA]</scope>
    <source>
        <strain evidence="2">j3</strain>
    </source>
</reference>
<evidence type="ECO:0000313" key="2">
    <source>
        <dbReference type="Proteomes" id="UP001460072"/>
    </source>
</evidence>
<evidence type="ECO:0008006" key="3">
    <source>
        <dbReference type="Google" id="ProtNLM"/>
    </source>
</evidence>
<sequence>MKKNYLLFLLIFSFIGYSQSVEKSIILIDEQTNLPVESAVVFIVKTKQTLLSNNEGRITFELNGTSNIQVTHSAYLTVTVRSSALQKTDNTIYLKNNINDLDEIIVTKQHPQKILKSVIENSIKRLTIPARLKIYSREFFKLDGSYAYYNDGLLHFQLSGKNKSVKSTILVEQNRSFGIINQDIHNDLLGYNLNDIMQNYYNFKYLVALLDTKSLKEYDFVIKGYTKNANYNVILVTPTDKIKKLRDDFKIIYDYKKKVIIEVSSNISQTTLTNSKEKTMIGAKNIYKSFYKTIYRIENENYYLISSQEEIGFERIDKNKKTDIEVRNYFVTNNFSTQSFTHNESEVFKDKTLHNKKNVILSNYWEVSGLTSTEEEQKIIELIATKSY</sequence>
<dbReference type="InterPro" id="IPR008969">
    <property type="entry name" value="CarboxyPept-like_regulatory"/>
</dbReference>
<accession>A0ABU9N554</accession>
<evidence type="ECO:0000313" key="1">
    <source>
        <dbReference type="EMBL" id="MEM0542653.1"/>
    </source>
</evidence>
<gene>
    <name evidence="1" type="ORF">WFZ85_08480</name>
</gene>
<proteinExistence type="predicted"/>
<comment type="caution">
    <text evidence="1">The sequence shown here is derived from an EMBL/GenBank/DDBJ whole genome shotgun (WGS) entry which is preliminary data.</text>
</comment>
<dbReference type="RefSeq" id="WP_342695859.1">
    <property type="nucleotide sequence ID" value="NZ_JBCGDO010000009.1"/>
</dbReference>
<organism evidence="1 2">
    <name type="scientific">Flavobacterium aureirubrum</name>
    <dbReference type="NCBI Taxonomy" id="3133147"/>
    <lineage>
        <taxon>Bacteria</taxon>
        <taxon>Pseudomonadati</taxon>
        <taxon>Bacteroidota</taxon>
        <taxon>Flavobacteriia</taxon>
        <taxon>Flavobacteriales</taxon>
        <taxon>Flavobacteriaceae</taxon>
        <taxon>Flavobacterium</taxon>
    </lineage>
</organism>
<dbReference type="SUPFAM" id="SSF49464">
    <property type="entry name" value="Carboxypeptidase regulatory domain-like"/>
    <property type="match status" value="1"/>
</dbReference>